<protein>
    <recommendedName>
        <fullName evidence="4">Aminoacyltransferase FemA</fullName>
        <ecNumber evidence="3">2.3.2.17</ecNumber>
    </recommendedName>
    <alternativeName>
        <fullName evidence="12">Factor essential for expression of methicillin resistance A</fullName>
    </alternativeName>
    <alternativeName>
        <fullName evidence="11">N-acetylmuramoyl-L-alanyl-D-glutamyl-L-lysyl-(N6-glycyl)-D-alanyl-D-alanine-diphosphoundecaprenyl-N-acetylglucosamine:glycine glycyltransferase</fullName>
    </alternativeName>
</protein>
<evidence type="ECO:0000256" key="10">
    <source>
        <dbReference type="ARBA" id="ARBA00023316"/>
    </source>
</evidence>
<evidence type="ECO:0000256" key="14">
    <source>
        <dbReference type="SAM" id="Coils"/>
    </source>
</evidence>
<dbReference type="GO" id="GO:0005737">
    <property type="term" value="C:cytoplasm"/>
    <property type="evidence" value="ECO:0007669"/>
    <property type="project" value="UniProtKB-SubCell"/>
</dbReference>
<evidence type="ECO:0000256" key="13">
    <source>
        <dbReference type="ARBA" id="ARBA00047483"/>
    </source>
</evidence>
<evidence type="ECO:0000256" key="4">
    <source>
        <dbReference type="ARBA" id="ARBA00016236"/>
    </source>
</evidence>
<dbReference type="PANTHER" id="PTHR36174:SF2">
    <property type="entry name" value="AMINOACYLTRANSFERASE FEMA"/>
    <property type="match status" value="1"/>
</dbReference>
<evidence type="ECO:0000256" key="2">
    <source>
        <dbReference type="ARBA" id="ARBA00009943"/>
    </source>
</evidence>
<dbReference type="Gene3D" id="1.20.58.90">
    <property type="match status" value="1"/>
</dbReference>
<keyword evidence="6 15" id="KW-0808">Transferase</keyword>
<dbReference type="EMBL" id="LT906462">
    <property type="protein sequence ID" value="SNV55728.1"/>
    <property type="molecule type" value="Genomic_DNA"/>
</dbReference>
<dbReference type="InterPro" id="IPR016181">
    <property type="entry name" value="Acyl_CoA_acyltransferase"/>
</dbReference>
<name>A0A239YC29_9STAP</name>
<proteinExistence type="inferred from homology"/>
<evidence type="ECO:0000256" key="7">
    <source>
        <dbReference type="ARBA" id="ARBA00022960"/>
    </source>
</evidence>
<keyword evidence="5" id="KW-0963">Cytoplasm</keyword>
<dbReference type="Gene3D" id="3.40.630.30">
    <property type="match status" value="2"/>
</dbReference>
<evidence type="ECO:0000256" key="3">
    <source>
        <dbReference type="ARBA" id="ARBA00012466"/>
    </source>
</evidence>
<evidence type="ECO:0000256" key="11">
    <source>
        <dbReference type="ARBA" id="ARBA00030706"/>
    </source>
</evidence>
<dbReference type="RefSeq" id="WP_095085459.1">
    <property type="nucleotide sequence ID" value="NZ_BMDM01000009.1"/>
</dbReference>
<dbReference type="GO" id="GO:0009252">
    <property type="term" value="P:peptidoglycan biosynthetic process"/>
    <property type="evidence" value="ECO:0007669"/>
    <property type="project" value="UniProtKB-KW"/>
</dbReference>
<dbReference type="OrthoDB" id="2173585at2"/>
<keyword evidence="9 15" id="KW-0012">Acyltransferase</keyword>
<dbReference type="GO" id="GO:0000166">
    <property type="term" value="F:nucleotide binding"/>
    <property type="evidence" value="ECO:0007669"/>
    <property type="project" value="InterPro"/>
</dbReference>
<dbReference type="EC" id="2.3.2.17" evidence="3"/>
<dbReference type="GO" id="GO:0071555">
    <property type="term" value="P:cell wall organization"/>
    <property type="evidence" value="ECO:0007669"/>
    <property type="project" value="UniProtKB-KW"/>
</dbReference>
<reference evidence="15 16" key="1">
    <citation type="submission" date="2017-06" db="EMBL/GenBank/DDBJ databases">
        <authorList>
            <consortium name="Pathogen Informatics"/>
        </authorList>
    </citation>
    <scope>NUCLEOTIDE SEQUENCE [LARGE SCALE GENOMIC DNA]</scope>
    <source>
        <strain evidence="15 16">NCTC13839</strain>
    </source>
</reference>
<evidence type="ECO:0000313" key="15">
    <source>
        <dbReference type="EMBL" id="SNV55728.1"/>
    </source>
</evidence>
<keyword evidence="8" id="KW-0573">Peptidoglycan synthesis</keyword>
<keyword evidence="7" id="KW-0133">Cell shape</keyword>
<dbReference type="InterPro" id="IPR003447">
    <property type="entry name" value="FEMABX"/>
</dbReference>
<evidence type="ECO:0000256" key="6">
    <source>
        <dbReference type="ARBA" id="ARBA00022679"/>
    </source>
</evidence>
<dbReference type="InterPro" id="IPR010978">
    <property type="entry name" value="tRNA-bd_arm"/>
</dbReference>
<accession>A0A239YC29</accession>
<comment type="similarity">
    <text evidence="2">Belongs to the FemABX family.</text>
</comment>
<evidence type="ECO:0000256" key="12">
    <source>
        <dbReference type="ARBA" id="ARBA00032233"/>
    </source>
</evidence>
<evidence type="ECO:0000256" key="1">
    <source>
        <dbReference type="ARBA" id="ARBA00004496"/>
    </source>
</evidence>
<evidence type="ECO:0000256" key="9">
    <source>
        <dbReference type="ARBA" id="ARBA00023315"/>
    </source>
</evidence>
<dbReference type="Pfam" id="PF02388">
    <property type="entry name" value="FemAB"/>
    <property type="match status" value="1"/>
</dbReference>
<dbReference type="AlphaFoldDB" id="A0A239YC29"/>
<keyword evidence="10" id="KW-0961">Cell wall biogenesis/degradation</keyword>
<evidence type="ECO:0000256" key="8">
    <source>
        <dbReference type="ARBA" id="ARBA00022984"/>
    </source>
</evidence>
<dbReference type="PROSITE" id="PS51191">
    <property type="entry name" value="FEMABX"/>
    <property type="match status" value="1"/>
</dbReference>
<gene>
    <name evidence="15" type="primary">femA_1</name>
    <name evidence="15" type="ORF">SAMEA4384403_00183</name>
</gene>
<feature type="coiled-coil region" evidence="14">
    <location>
        <begin position="248"/>
        <end position="302"/>
    </location>
</feature>
<dbReference type="SUPFAM" id="SSF55729">
    <property type="entry name" value="Acyl-CoA N-acyltransferases (Nat)"/>
    <property type="match status" value="2"/>
</dbReference>
<dbReference type="PANTHER" id="PTHR36174">
    <property type="entry name" value="LIPID II:GLYCINE GLYCYLTRANSFERASE"/>
    <property type="match status" value="1"/>
</dbReference>
<dbReference type="GO" id="GO:0008360">
    <property type="term" value="P:regulation of cell shape"/>
    <property type="evidence" value="ECO:0007669"/>
    <property type="project" value="UniProtKB-KW"/>
</dbReference>
<dbReference type="KEGG" id="sste:SAMEA4384403_0183"/>
<keyword evidence="14" id="KW-0175">Coiled coil</keyword>
<dbReference type="Proteomes" id="UP000242084">
    <property type="component" value="Chromosome 1"/>
</dbReference>
<sequence>MYFLTLTEEEFDGFIKRNFSHYTQSKNHYAYRNKFKKDVHIVGVKNEQNEVIAATLLTEARSMKFFKYFYTHRGPVLDFNNEELVSFFFKNLTKYLKKQRCLYVLVDPYIVINKYEADGNKINEYEHQKLIEMLEEQGYKHQGYSVGYQPMSQIRWLSVLDLKDKSEQTLLKELNYQTRRNIKKTDEMGVQVNTLKIEETDRFFNLFKMAEEKHGFSFRGIDYFKEMQAIYHDNSVLKVATINLTNYLNQLKNQQTSLSDEMSCIEKNLQENPNSKKQKTLMQNVKQRYDSTAKRIDKVKNLISTDGEVIDLAAALYIYNDYEMYYLSSGSNPKYNEFMGAYKLQWEMIKFSKERGIDRYNFYGVTGDFNDTAEDYGVQQFKKGFNAEVEEYIGDFIKPIKKNWFAVNNILQKIKER</sequence>
<comment type="catalytic activity">
    <reaction evidence="13">
        <text>beta-D-GlcNAc-(1-&gt;4)-Mur2Ac(oyl-L-Ala-D-isoglutaminyl-L-Lys-(N(6)-Gly)-D-Ala-D-Ala)-di-trans,octa-cis-undecaprenyl diphosphate + 2 glycyl-tRNA(Gly) = MurNAc-L-Ala-D-isoglutaminyl-L-Lys-(N(6)-tri-Gly)-D-Ala-D-Ala-diphospho-di-trans,octa-cis-undecaprenyl-GlcNAc + 2 tRNA(Gly) + 2 H(+)</text>
        <dbReference type="Rhea" id="RHEA:30439"/>
        <dbReference type="Rhea" id="RHEA-COMP:9664"/>
        <dbReference type="Rhea" id="RHEA-COMP:9683"/>
        <dbReference type="ChEBI" id="CHEBI:15378"/>
        <dbReference type="ChEBI" id="CHEBI:62234"/>
        <dbReference type="ChEBI" id="CHEBI:62235"/>
        <dbReference type="ChEBI" id="CHEBI:78442"/>
        <dbReference type="ChEBI" id="CHEBI:78522"/>
        <dbReference type="EC" id="2.3.2.17"/>
    </reaction>
</comment>
<dbReference type="GO" id="GO:0016755">
    <property type="term" value="F:aminoacyltransferase activity"/>
    <property type="evidence" value="ECO:0007669"/>
    <property type="project" value="InterPro"/>
</dbReference>
<keyword evidence="16" id="KW-1185">Reference proteome</keyword>
<organism evidence="15 16">
    <name type="scientific">Mammaliicoccus stepanovicii</name>
    <dbReference type="NCBI Taxonomy" id="643214"/>
    <lineage>
        <taxon>Bacteria</taxon>
        <taxon>Bacillati</taxon>
        <taxon>Bacillota</taxon>
        <taxon>Bacilli</taxon>
        <taxon>Bacillales</taxon>
        <taxon>Staphylococcaceae</taxon>
        <taxon>Mammaliicoccus</taxon>
    </lineage>
</organism>
<dbReference type="SUPFAM" id="SSF46589">
    <property type="entry name" value="tRNA-binding arm"/>
    <property type="match status" value="1"/>
</dbReference>
<dbReference type="InterPro" id="IPR050644">
    <property type="entry name" value="PG_Glycine_Bridge_Synth"/>
</dbReference>
<evidence type="ECO:0000256" key="5">
    <source>
        <dbReference type="ARBA" id="ARBA00022490"/>
    </source>
</evidence>
<evidence type="ECO:0000313" key="16">
    <source>
        <dbReference type="Proteomes" id="UP000242084"/>
    </source>
</evidence>
<comment type="subcellular location">
    <subcellularLocation>
        <location evidence="1">Cytoplasm</location>
    </subcellularLocation>
</comment>